<name>A0A8J2LLV8_9HEXA</name>
<proteinExistence type="predicted"/>
<comment type="caution">
    <text evidence="1">The sequence shown here is derived from an EMBL/GenBank/DDBJ whole genome shotgun (WGS) entry which is preliminary data.</text>
</comment>
<gene>
    <name evidence="1" type="ORF">AFUS01_LOCUS44899</name>
</gene>
<dbReference type="AlphaFoldDB" id="A0A8J2LLV8"/>
<evidence type="ECO:0000313" key="1">
    <source>
        <dbReference type="EMBL" id="CAG7835539.1"/>
    </source>
</evidence>
<dbReference type="Proteomes" id="UP000708208">
    <property type="component" value="Unassembled WGS sequence"/>
</dbReference>
<dbReference type="EMBL" id="CAJVCH010570659">
    <property type="protein sequence ID" value="CAG7835539.1"/>
    <property type="molecule type" value="Genomic_DNA"/>
</dbReference>
<evidence type="ECO:0000313" key="2">
    <source>
        <dbReference type="Proteomes" id="UP000708208"/>
    </source>
</evidence>
<dbReference type="OrthoDB" id="3996471at2759"/>
<organism evidence="1 2">
    <name type="scientific">Allacma fusca</name>
    <dbReference type="NCBI Taxonomy" id="39272"/>
    <lineage>
        <taxon>Eukaryota</taxon>
        <taxon>Metazoa</taxon>
        <taxon>Ecdysozoa</taxon>
        <taxon>Arthropoda</taxon>
        <taxon>Hexapoda</taxon>
        <taxon>Collembola</taxon>
        <taxon>Symphypleona</taxon>
        <taxon>Sminthuridae</taxon>
        <taxon>Allacma</taxon>
    </lineage>
</organism>
<protein>
    <submittedName>
        <fullName evidence="1">Uncharacterized protein</fullName>
    </submittedName>
</protein>
<accession>A0A8J2LLV8</accession>
<reference evidence="1" key="1">
    <citation type="submission" date="2021-06" db="EMBL/GenBank/DDBJ databases">
        <authorList>
            <person name="Hodson N. C."/>
            <person name="Mongue J. A."/>
            <person name="Jaron S. K."/>
        </authorList>
    </citation>
    <scope>NUCLEOTIDE SEQUENCE</scope>
</reference>
<sequence length="98" mass="11293">MTVHHFYCRHITWVKMSGHPYSPRAYSIDCEMADVEDVFSGVGRAKKFPIKVVIVDERLDVIYDRLVRPDSTVLNDNSFIHGINMKSVIQKEQAVEIV</sequence>
<keyword evidence="2" id="KW-1185">Reference proteome</keyword>